<dbReference type="EMBL" id="BIFR01000001">
    <property type="protein sequence ID" value="GCE12326.1"/>
    <property type="molecule type" value="Genomic_DNA"/>
</dbReference>
<dbReference type="InterPro" id="IPR015421">
    <property type="entry name" value="PyrdxlP-dep_Trfase_major"/>
</dbReference>
<dbReference type="InterPro" id="IPR015422">
    <property type="entry name" value="PyrdxlP-dep_Trfase_small"/>
</dbReference>
<dbReference type="Pfam" id="PF00266">
    <property type="entry name" value="Aminotran_5"/>
    <property type="match status" value="1"/>
</dbReference>
<dbReference type="RefSeq" id="WP_126579959.1">
    <property type="nucleotide sequence ID" value="NZ_BIFR01000001.1"/>
</dbReference>
<evidence type="ECO:0000256" key="5">
    <source>
        <dbReference type="ARBA" id="ARBA00022898"/>
    </source>
</evidence>
<sequence>MTIQDRKAIPIPQVEERLPIPKQNLRVPGPTPIPPEIMEAQAAQMINHRGPEFSAIMKRVTPRLQYFFQTTAPVLTYPASGTGGQECAVVNVFSPGDHVVSVIIGNFGTRLAKIAEAYGLNVTKIEFPWGQAADPDVVANRLQQIAPYRGVLLTHNETSTGVTNDIQSLATVVRNDNPDALIVVDAVSSLGSLPLEMDPWDLDVVFTGSQKGWMIPPGIMMIAASERAWAAHKQSKLPRFYFDWSSARKQLEASWQHPTTPPVSLFYGLDVALEMMLKEGRANIFAHHAQAGEYVRNRVKALGLKLLADPRYASNTVTAILTPEGIETKALLTKLRKEDNIVLADGQDHMKGKIFRIGHLGYFTQEDLDEALNAVEHRLHELGFQG</sequence>
<name>A0A401ZZR0_9CHLR</name>
<evidence type="ECO:0000313" key="9">
    <source>
        <dbReference type="EMBL" id="GCE12326.1"/>
    </source>
</evidence>
<reference evidence="10" key="1">
    <citation type="submission" date="2018-12" db="EMBL/GenBank/DDBJ databases">
        <title>Tengunoibacter tsumagoiensis gen. nov., sp. nov., Dictyobacter kobayashii sp. nov., D. alpinus sp. nov., and D. joshuensis sp. nov. and description of Dictyobacteraceae fam. nov. within the order Ktedonobacterales isolated from Tengu-no-mugimeshi.</title>
        <authorList>
            <person name="Wang C.M."/>
            <person name="Zheng Y."/>
            <person name="Sakai Y."/>
            <person name="Toyoda A."/>
            <person name="Minakuchi Y."/>
            <person name="Abe K."/>
            <person name="Yokota A."/>
            <person name="Yabe S."/>
        </authorList>
    </citation>
    <scope>NUCLEOTIDE SEQUENCE [LARGE SCALE GENOMIC DNA]</scope>
    <source>
        <strain evidence="10">Uno3</strain>
    </source>
</reference>
<dbReference type="InterPro" id="IPR024169">
    <property type="entry name" value="SP_NH2Trfase/AEP_transaminase"/>
</dbReference>
<dbReference type="GO" id="GO:0008453">
    <property type="term" value="F:alanine-glyoxylate transaminase activity"/>
    <property type="evidence" value="ECO:0007669"/>
    <property type="project" value="TreeGrafter"/>
</dbReference>
<dbReference type="SUPFAM" id="SSF53383">
    <property type="entry name" value="PLP-dependent transferases"/>
    <property type="match status" value="1"/>
</dbReference>
<dbReference type="GO" id="GO:0019265">
    <property type="term" value="P:glycine biosynthetic process, by transamination of glyoxylate"/>
    <property type="evidence" value="ECO:0007669"/>
    <property type="project" value="TreeGrafter"/>
</dbReference>
<dbReference type="PIRSF" id="PIRSF000524">
    <property type="entry name" value="SPT"/>
    <property type="match status" value="1"/>
</dbReference>
<feature type="modified residue" description="N6-(pyridoxal phosphate)lysine" evidence="7">
    <location>
        <position position="211"/>
    </location>
</feature>
<dbReference type="PANTHER" id="PTHR21152:SF40">
    <property type="entry name" value="ALANINE--GLYOXYLATE AMINOTRANSFERASE"/>
    <property type="match status" value="1"/>
</dbReference>
<evidence type="ECO:0000256" key="7">
    <source>
        <dbReference type="PIRSR" id="PIRSR000524-50"/>
    </source>
</evidence>
<feature type="binding site" evidence="6">
    <location>
        <position position="356"/>
    </location>
    <ligand>
        <name>substrate</name>
    </ligand>
</feature>
<protein>
    <submittedName>
        <fullName evidence="9">Class V aminotransferase</fullName>
    </submittedName>
</protein>
<dbReference type="InterPro" id="IPR000192">
    <property type="entry name" value="Aminotrans_V_dom"/>
</dbReference>
<evidence type="ECO:0000256" key="3">
    <source>
        <dbReference type="ARBA" id="ARBA00022576"/>
    </source>
</evidence>
<dbReference type="OrthoDB" id="389074at2"/>
<dbReference type="Proteomes" id="UP000287352">
    <property type="component" value="Unassembled WGS sequence"/>
</dbReference>
<gene>
    <name evidence="9" type="ORF">KTT_21850</name>
</gene>
<evidence type="ECO:0000313" key="10">
    <source>
        <dbReference type="Proteomes" id="UP000287352"/>
    </source>
</evidence>
<dbReference type="PANTHER" id="PTHR21152">
    <property type="entry name" value="AMINOTRANSFERASE CLASS V"/>
    <property type="match status" value="1"/>
</dbReference>
<dbReference type="InterPro" id="IPR015424">
    <property type="entry name" value="PyrdxlP-dep_Trfase"/>
</dbReference>
<dbReference type="AlphaFoldDB" id="A0A401ZZR0"/>
<evidence type="ECO:0000259" key="8">
    <source>
        <dbReference type="Pfam" id="PF00266"/>
    </source>
</evidence>
<dbReference type="Gene3D" id="3.40.640.10">
    <property type="entry name" value="Type I PLP-dependent aspartate aminotransferase-like (Major domain)"/>
    <property type="match status" value="1"/>
</dbReference>
<evidence type="ECO:0000256" key="2">
    <source>
        <dbReference type="ARBA" id="ARBA00009236"/>
    </source>
</evidence>
<dbReference type="Gene3D" id="3.90.1150.10">
    <property type="entry name" value="Aspartate Aminotransferase, domain 1"/>
    <property type="match status" value="1"/>
</dbReference>
<evidence type="ECO:0000256" key="1">
    <source>
        <dbReference type="ARBA" id="ARBA00001933"/>
    </source>
</evidence>
<comment type="similarity">
    <text evidence="2">Belongs to the class-V pyridoxal-phosphate-dependent aminotransferase family.</text>
</comment>
<comment type="caution">
    <text evidence="9">The sequence shown here is derived from an EMBL/GenBank/DDBJ whole genome shotgun (WGS) entry which is preliminary data.</text>
</comment>
<dbReference type="FunFam" id="3.40.640.10:FF:000027">
    <property type="entry name" value="Serine--pyruvate aminotransferase, mitochondrial"/>
    <property type="match status" value="1"/>
</dbReference>
<comment type="cofactor">
    <cofactor evidence="1 7">
        <name>pyridoxal 5'-phosphate</name>
        <dbReference type="ChEBI" id="CHEBI:597326"/>
    </cofactor>
</comment>
<accession>A0A401ZZR0</accession>
<proteinExistence type="inferred from homology"/>
<keyword evidence="3 9" id="KW-0032">Aminotransferase</keyword>
<keyword evidence="10" id="KW-1185">Reference proteome</keyword>
<feature type="domain" description="Aminotransferase class V" evidence="8">
    <location>
        <begin position="39"/>
        <end position="368"/>
    </location>
</feature>
<keyword evidence="5 7" id="KW-0663">Pyridoxal phosphate</keyword>
<keyword evidence="4 9" id="KW-0808">Transferase</keyword>
<organism evidence="9 10">
    <name type="scientific">Tengunoibacter tsumagoiensis</name>
    <dbReference type="NCBI Taxonomy" id="2014871"/>
    <lineage>
        <taxon>Bacteria</taxon>
        <taxon>Bacillati</taxon>
        <taxon>Chloroflexota</taxon>
        <taxon>Ktedonobacteria</taxon>
        <taxon>Ktedonobacterales</taxon>
        <taxon>Dictyobacteraceae</taxon>
        <taxon>Tengunoibacter</taxon>
    </lineage>
</organism>
<evidence type="ECO:0000256" key="4">
    <source>
        <dbReference type="ARBA" id="ARBA00022679"/>
    </source>
</evidence>
<dbReference type="GO" id="GO:0004760">
    <property type="term" value="F:L-serine-pyruvate transaminase activity"/>
    <property type="evidence" value="ECO:0007669"/>
    <property type="project" value="TreeGrafter"/>
</dbReference>
<evidence type="ECO:0000256" key="6">
    <source>
        <dbReference type="PIRSR" id="PIRSR000524-1"/>
    </source>
</evidence>